<dbReference type="GO" id="GO:0006310">
    <property type="term" value="P:DNA recombination"/>
    <property type="evidence" value="ECO:0007669"/>
    <property type="project" value="UniProtKB-KW"/>
</dbReference>
<proteinExistence type="predicted"/>
<dbReference type="GO" id="GO:0015074">
    <property type="term" value="P:DNA integration"/>
    <property type="evidence" value="ECO:0007669"/>
    <property type="project" value="InterPro"/>
</dbReference>
<dbReference type="SUPFAM" id="SSF56349">
    <property type="entry name" value="DNA breaking-rejoining enzymes"/>
    <property type="match status" value="1"/>
</dbReference>
<dbReference type="Proteomes" id="UP000244867">
    <property type="component" value="Unassembled WGS sequence"/>
</dbReference>
<evidence type="ECO:0000256" key="2">
    <source>
        <dbReference type="SAM" id="MobiDB-lite"/>
    </source>
</evidence>
<dbReference type="Gene3D" id="1.10.443.10">
    <property type="entry name" value="Intergrase catalytic core"/>
    <property type="match status" value="1"/>
</dbReference>
<dbReference type="RefSeq" id="WP_108343917.1">
    <property type="nucleotide sequence ID" value="NZ_PYXZ01000002.1"/>
</dbReference>
<dbReference type="AlphaFoldDB" id="A0A2R7Z085"/>
<sequence length="786" mass="86858">MSRKLTGSKKQTDGGWTASLPIHRGATKRRTYTFTTEEAVDRWIAAGIAAIESDTDLPAPGAEGRVANKRTQKTGTDFRAMAERWHAERYEELRRGKHDRATSTLGHIKRIAAFMNERGLVLETMVRDEVKVLQATLTRSNTDITVRVPDGVDPTQQVTMAEALELPKMASKSTLKRRKAEGKLVPVDPSSAVHRFLVSDLYNEDILGPGGELRRGPRTNGSLSQDVAKDVMWAFEEICKYALDHGVDVPQDRSSLAMHITDKAPSAERQPVSLTRCADIASRLHVVHQLALWVMRILGLRISEAYGIRVYDVLDQGPGQYGAVAVKTQGGKKFTQIAPDGTKVTSDDKDELKTKNSKRVLVVPPALMDFIRLVVAVFHTDADGVIRQDARLIPGLNRRDAGGQAAFRTALADAAEAARVDCTPEEEVIDEVFSCTPHDMRRTILSDLDRLKVKGTHTRRFAGHLAGTAVLHRSYLLDDPKLRPARKIAVLIQKELTTNLPVGLVIPTTVRCTTGNQKFLALDGPRIDAELAERGSLVLTTDEGGEPLLGTVEAADLWDVTPKTARLWMAEGRVPSVPCGGRGKGQERRVRLCDAMALRQRLSTQITLVRLADEVQTTYHTVYQFVRAKGLELEAWGERDFIVPPATAALLREHYAHQAELHRRAVPYSKAAKELGTTVAAVEHLVEDGRLDKDERAYDGRRMVTRESLAGATQQPVRRPTPTVRDDLMTWAEVSAATGLASADIDALVADGMLVRVQHQRRRHVTRVSVLRYLAEHDPSRLALAV</sequence>
<feature type="region of interest" description="Disordered" evidence="2">
    <location>
        <begin position="1"/>
        <end position="20"/>
    </location>
</feature>
<dbReference type="InterPro" id="IPR011010">
    <property type="entry name" value="DNA_brk_join_enz"/>
</dbReference>
<accession>A0A2R7Z085</accession>
<reference evidence="3 4" key="1">
    <citation type="submission" date="2018-03" db="EMBL/GenBank/DDBJ databases">
        <authorList>
            <person name="Keele B.F."/>
        </authorList>
    </citation>
    <scope>NUCLEOTIDE SEQUENCE [LARGE SCALE GENOMIC DNA]</scope>
    <source>
        <strain evidence="3 4">IB-3</strain>
    </source>
</reference>
<organism evidence="3 4">
    <name type="scientific">Nocardioides currus</name>
    <dbReference type="NCBI Taxonomy" id="2133958"/>
    <lineage>
        <taxon>Bacteria</taxon>
        <taxon>Bacillati</taxon>
        <taxon>Actinomycetota</taxon>
        <taxon>Actinomycetes</taxon>
        <taxon>Propionibacteriales</taxon>
        <taxon>Nocardioidaceae</taxon>
        <taxon>Nocardioides</taxon>
    </lineage>
</organism>
<keyword evidence="4" id="KW-1185">Reference proteome</keyword>
<evidence type="ECO:0000256" key="1">
    <source>
        <dbReference type="ARBA" id="ARBA00023172"/>
    </source>
</evidence>
<dbReference type="OrthoDB" id="3751866at2"/>
<evidence type="ECO:0000313" key="4">
    <source>
        <dbReference type="Proteomes" id="UP000244867"/>
    </source>
</evidence>
<comment type="caution">
    <text evidence="3">The sequence shown here is derived from an EMBL/GenBank/DDBJ whole genome shotgun (WGS) entry which is preliminary data.</text>
</comment>
<dbReference type="InterPro" id="IPR013762">
    <property type="entry name" value="Integrase-like_cat_sf"/>
</dbReference>
<dbReference type="EMBL" id="PYXZ01000002">
    <property type="protein sequence ID" value="PUA82033.1"/>
    <property type="molecule type" value="Genomic_DNA"/>
</dbReference>
<gene>
    <name evidence="3" type="ORF">C7S10_08350</name>
</gene>
<evidence type="ECO:0000313" key="3">
    <source>
        <dbReference type="EMBL" id="PUA82033.1"/>
    </source>
</evidence>
<keyword evidence="1" id="KW-0233">DNA recombination</keyword>
<protein>
    <submittedName>
        <fullName evidence="3">Uncharacterized protein</fullName>
    </submittedName>
</protein>
<dbReference type="GO" id="GO:0003677">
    <property type="term" value="F:DNA binding"/>
    <property type="evidence" value="ECO:0007669"/>
    <property type="project" value="InterPro"/>
</dbReference>
<name>A0A2R7Z085_9ACTN</name>